<dbReference type="InterPro" id="IPR016191">
    <property type="entry name" value="Ribonuclease/ribotoxin"/>
</dbReference>
<proteinExistence type="predicted"/>
<dbReference type="SUPFAM" id="SSF53933">
    <property type="entry name" value="Microbial ribonucleases"/>
    <property type="match status" value="1"/>
</dbReference>
<organism evidence="4 5">
    <name type="scientific">Nitrospira tepida</name>
    <dbReference type="NCBI Taxonomy" id="2973512"/>
    <lineage>
        <taxon>Bacteria</taxon>
        <taxon>Pseudomonadati</taxon>
        <taxon>Nitrospirota</taxon>
        <taxon>Nitrospiria</taxon>
        <taxon>Nitrospirales</taxon>
        <taxon>Nitrospiraceae</taxon>
        <taxon>Nitrospira</taxon>
    </lineage>
</organism>
<accession>A0AA86TFX0</accession>
<keyword evidence="5" id="KW-1185">Reference proteome</keyword>
<evidence type="ECO:0000256" key="3">
    <source>
        <dbReference type="SAM" id="MobiDB-lite"/>
    </source>
</evidence>
<evidence type="ECO:0000313" key="5">
    <source>
        <dbReference type="Proteomes" id="UP001179121"/>
    </source>
</evidence>
<evidence type="ECO:0000256" key="2">
    <source>
        <dbReference type="ARBA" id="ARBA00022801"/>
    </source>
</evidence>
<dbReference type="KEGG" id="nti:DNFV4_04543"/>
<dbReference type="InterPro" id="IPR000026">
    <property type="entry name" value="N1-like"/>
</dbReference>
<dbReference type="Gene3D" id="3.10.450.30">
    <property type="entry name" value="Microbial ribonucleases"/>
    <property type="match status" value="1"/>
</dbReference>
<sequence>MRTIEPRSYLARAALLRSSLAAILLIAGWDVDHARAVPPLSEQQTSVEVAASPADRSVLADPLDRAADGTGTHVDVAPESESDRRVEGVPATAYEVLAAIQRNSGKPPPGYVGGRTFMNRERRLPSGRYREYDIYPLVPGRNRGAERIVVDQRSGKAYYTSDHYRTFIPMN</sequence>
<dbReference type="AlphaFoldDB" id="A0AA86TFX0"/>
<evidence type="ECO:0000313" key="4">
    <source>
        <dbReference type="EMBL" id="CAI4034099.1"/>
    </source>
</evidence>
<dbReference type="GO" id="GO:0004521">
    <property type="term" value="F:RNA endonuclease activity"/>
    <property type="evidence" value="ECO:0007669"/>
    <property type="project" value="InterPro"/>
</dbReference>
<dbReference type="EMBL" id="OX365700">
    <property type="protein sequence ID" value="CAI4034099.1"/>
    <property type="molecule type" value="Genomic_DNA"/>
</dbReference>
<gene>
    <name evidence="4" type="ORF">DNFV4_04543</name>
</gene>
<dbReference type="Proteomes" id="UP001179121">
    <property type="component" value="Chromosome"/>
</dbReference>
<reference evidence="4" key="1">
    <citation type="submission" date="2022-10" db="EMBL/GenBank/DDBJ databases">
        <authorList>
            <person name="Koch H."/>
        </authorList>
    </citation>
    <scope>NUCLEOTIDE SEQUENCE</scope>
    <source>
        <strain evidence="4">DNF</strain>
    </source>
</reference>
<dbReference type="Pfam" id="PF00545">
    <property type="entry name" value="Ribonuclease"/>
    <property type="match status" value="1"/>
</dbReference>
<keyword evidence="2" id="KW-0378">Hydrolase</keyword>
<feature type="region of interest" description="Disordered" evidence="3">
    <location>
        <begin position="66"/>
        <end position="85"/>
    </location>
</feature>
<dbReference type="GO" id="GO:0003723">
    <property type="term" value="F:RNA binding"/>
    <property type="evidence" value="ECO:0007669"/>
    <property type="project" value="InterPro"/>
</dbReference>
<keyword evidence="1" id="KW-0540">Nuclease</keyword>
<name>A0AA86TFX0_9BACT</name>
<evidence type="ECO:0000256" key="1">
    <source>
        <dbReference type="ARBA" id="ARBA00022722"/>
    </source>
</evidence>
<dbReference type="RefSeq" id="WP_289271515.1">
    <property type="nucleotide sequence ID" value="NZ_OX365700.1"/>
</dbReference>
<protein>
    <submittedName>
        <fullName evidence="4">Ribonuclease</fullName>
    </submittedName>
</protein>
<dbReference type="GO" id="GO:0016787">
    <property type="term" value="F:hydrolase activity"/>
    <property type="evidence" value="ECO:0007669"/>
    <property type="project" value="UniProtKB-KW"/>
</dbReference>